<dbReference type="Pfam" id="PF18962">
    <property type="entry name" value="Por_Secre_tail"/>
    <property type="match status" value="1"/>
</dbReference>
<evidence type="ECO:0000256" key="3">
    <source>
        <dbReference type="ARBA" id="ARBA00022729"/>
    </source>
</evidence>
<dbReference type="GO" id="GO:0004222">
    <property type="term" value="F:metalloendopeptidase activity"/>
    <property type="evidence" value="ECO:0007669"/>
    <property type="project" value="InterPro"/>
</dbReference>
<name>A0A1G7HFQ2_9FLAO</name>
<keyword evidence="11" id="KW-1185">Reference proteome</keyword>
<dbReference type="InterPro" id="IPR011096">
    <property type="entry name" value="FTP_domain"/>
</dbReference>
<dbReference type="EMBL" id="FNBH01000001">
    <property type="protein sequence ID" value="SDE99327.1"/>
    <property type="molecule type" value="Genomic_DNA"/>
</dbReference>
<feature type="domain" description="FTP" evidence="8">
    <location>
        <begin position="63"/>
        <end position="90"/>
    </location>
</feature>
<keyword evidence="3 7" id="KW-0732">Signal</keyword>
<dbReference type="InterPro" id="IPR001842">
    <property type="entry name" value="Peptidase_M36"/>
</dbReference>
<dbReference type="STRING" id="454006.SAMN05421825_0789"/>
<dbReference type="PANTHER" id="PTHR33794">
    <property type="entry name" value="BACILLOLYSIN"/>
    <property type="match status" value="1"/>
</dbReference>
<keyword evidence="1" id="KW-0645">Protease</keyword>
<evidence type="ECO:0000313" key="10">
    <source>
        <dbReference type="EMBL" id="SDE99327.1"/>
    </source>
</evidence>
<evidence type="ECO:0000256" key="7">
    <source>
        <dbReference type="SAM" id="SignalP"/>
    </source>
</evidence>
<dbReference type="SUPFAM" id="SSF55486">
    <property type="entry name" value="Metalloproteases ('zincins'), catalytic domain"/>
    <property type="match status" value="1"/>
</dbReference>
<reference evidence="11" key="1">
    <citation type="submission" date="2016-10" db="EMBL/GenBank/DDBJ databases">
        <authorList>
            <person name="Varghese N."/>
            <person name="Submissions S."/>
        </authorList>
    </citation>
    <scope>NUCLEOTIDE SEQUENCE [LARGE SCALE GENOMIC DNA]</scope>
    <source>
        <strain evidence="11">DSM 19684</strain>
    </source>
</reference>
<evidence type="ECO:0000256" key="4">
    <source>
        <dbReference type="ARBA" id="ARBA00022801"/>
    </source>
</evidence>
<keyword evidence="6" id="KW-0482">Metalloprotease</keyword>
<evidence type="ECO:0000256" key="1">
    <source>
        <dbReference type="ARBA" id="ARBA00022670"/>
    </source>
</evidence>
<evidence type="ECO:0000259" key="8">
    <source>
        <dbReference type="Pfam" id="PF07504"/>
    </source>
</evidence>
<dbReference type="Gene3D" id="3.10.450.490">
    <property type="match status" value="1"/>
</dbReference>
<feature type="domain" description="Secretion system C-terminal sorting" evidence="9">
    <location>
        <begin position="545"/>
        <end position="612"/>
    </location>
</feature>
<dbReference type="AlphaFoldDB" id="A0A1G7HFQ2"/>
<dbReference type="OrthoDB" id="5289240at2"/>
<keyword evidence="4" id="KW-0378">Hydrolase</keyword>
<dbReference type="Pfam" id="PF02128">
    <property type="entry name" value="Peptidase_M36"/>
    <property type="match status" value="1"/>
</dbReference>
<keyword evidence="2" id="KW-0479">Metal-binding</keyword>
<evidence type="ECO:0000259" key="9">
    <source>
        <dbReference type="Pfam" id="PF18962"/>
    </source>
</evidence>
<dbReference type="InterPro" id="IPR050728">
    <property type="entry name" value="Zinc_Metalloprotease_M4"/>
</dbReference>
<dbReference type="InterPro" id="IPR027268">
    <property type="entry name" value="Peptidase_M4/M1_CTD_sf"/>
</dbReference>
<dbReference type="Gene3D" id="1.10.390.10">
    <property type="entry name" value="Neutral Protease Domain 2"/>
    <property type="match status" value="1"/>
</dbReference>
<accession>A0A1G7HFQ2</accession>
<dbReference type="GO" id="GO:0006508">
    <property type="term" value="P:proteolysis"/>
    <property type="evidence" value="ECO:0007669"/>
    <property type="project" value="UniProtKB-KW"/>
</dbReference>
<feature type="signal peptide" evidence="7">
    <location>
        <begin position="1"/>
        <end position="21"/>
    </location>
</feature>
<dbReference type="GO" id="GO:0005615">
    <property type="term" value="C:extracellular space"/>
    <property type="evidence" value="ECO:0007669"/>
    <property type="project" value="InterPro"/>
</dbReference>
<dbReference type="Proteomes" id="UP000199203">
    <property type="component" value="Unassembled WGS sequence"/>
</dbReference>
<proteinExistence type="predicted"/>
<protein>
    <submittedName>
        <fullName evidence="10">Por secretion system C-terminal sorting domain-containing protein</fullName>
    </submittedName>
</protein>
<evidence type="ECO:0000313" key="11">
    <source>
        <dbReference type="Proteomes" id="UP000199203"/>
    </source>
</evidence>
<evidence type="ECO:0000256" key="2">
    <source>
        <dbReference type="ARBA" id="ARBA00022723"/>
    </source>
</evidence>
<dbReference type="RefSeq" id="WP_089871513.1">
    <property type="nucleotide sequence ID" value="NZ_FNBH01000001.1"/>
</dbReference>
<sequence>MNLKTTLLVTGFALTFSTMYAQTTALESKARDWISKNSNKTGTTPNDNFDFKSSRKSLSGETLRFQQTINGIPVYEGDIAVHFNKQGEVTYATDVPVSKRLKQVNTTPTFSKVDAFEKAKVAADIKGEITHQENDLYIFLTDSGETRLVHRVIINSYETPGDWETMIDAHSGEVIRVQDIANYHHKEKPKKKTKEKTDGLKAAGTAYIFDPDPLSRAHVAYGGDYVDNNDATNASLDAARSLVTLPDITFSNGVYSLKSKYVQVADFESPSTGLFTQATPDFLFNRNEQGFEAVNAFYHLDRSMAYINETLGIDCKSTLNNGILLFDPHGLSGDDNSHFIPSSQRLAFGEGCVDDAEDADVVLHEFGHAIHHWITGLKSSSSQGLGEGSGDYWAMSYSRSLNQWASSEAHYNWMFSWDGHNTCWAGRITNYAPKYPTANINSSSAIHANGQIWATSLMRIYDRIGKEKTDRIFLEGLGMTNSSSNQQTAAVAVRQAAIDMLGTYGFTCNDVNIITEELTTSGYTLPAYQCTDLAVADVSKNLISIYPNPATESLTVSMNFKKAETVEIYSLDGRKVSESSINSNNNVINVSKLNKGVYLLKIKGTDTVQKFIKN</sequence>
<keyword evidence="5" id="KW-0862">Zinc</keyword>
<evidence type="ECO:0000256" key="6">
    <source>
        <dbReference type="ARBA" id="ARBA00023049"/>
    </source>
</evidence>
<evidence type="ECO:0000256" key="5">
    <source>
        <dbReference type="ARBA" id="ARBA00022833"/>
    </source>
</evidence>
<dbReference type="GO" id="GO:0008270">
    <property type="term" value="F:zinc ion binding"/>
    <property type="evidence" value="ECO:0007669"/>
    <property type="project" value="InterPro"/>
</dbReference>
<dbReference type="NCBIfam" id="TIGR04183">
    <property type="entry name" value="Por_Secre_tail"/>
    <property type="match status" value="1"/>
</dbReference>
<dbReference type="Pfam" id="PF07504">
    <property type="entry name" value="FTP"/>
    <property type="match status" value="1"/>
</dbReference>
<gene>
    <name evidence="10" type="ORF">SAMN05421825_0789</name>
</gene>
<dbReference type="InterPro" id="IPR026444">
    <property type="entry name" value="Secre_tail"/>
</dbReference>
<dbReference type="PANTHER" id="PTHR33794:SF1">
    <property type="entry name" value="BACILLOLYSIN"/>
    <property type="match status" value="1"/>
</dbReference>
<organism evidence="10 11">
    <name type="scientific">Epilithonimonas hungarica</name>
    <dbReference type="NCBI Taxonomy" id="454006"/>
    <lineage>
        <taxon>Bacteria</taxon>
        <taxon>Pseudomonadati</taxon>
        <taxon>Bacteroidota</taxon>
        <taxon>Flavobacteriia</taxon>
        <taxon>Flavobacteriales</taxon>
        <taxon>Weeksellaceae</taxon>
        <taxon>Chryseobacterium group</taxon>
        <taxon>Epilithonimonas</taxon>
    </lineage>
</organism>
<dbReference type="Gene3D" id="3.10.450.40">
    <property type="match status" value="1"/>
</dbReference>
<feature type="chain" id="PRO_5011597310" evidence="7">
    <location>
        <begin position="22"/>
        <end position="614"/>
    </location>
</feature>